<organism evidence="8 12">
    <name type="scientific">Candidatus Infernicultor aquiphilus</name>
    <dbReference type="NCBI Taxonomy" id="1805029"/>
    <lineage>
        <taxon>Bacteria</taxon>
        <taxon>Pseudomonadati</taxon>
        <taxon>Atribacterota</taxon>
        <taxon>Candidatus Phoenicimicrobiia</taxon>
        <taxon>Candidatus Pheonicimicrobiales</taxon>
        <taxon>Candidatus Phoenicimicrobiaceae</taxon>
        <taxon>Candidatus Infernicultor</taxon>
    </lineage>
</organism>
<dbReference type="AlphaFoldDB" id="A0A1J5GIV2"/>
<gene>
    <name evidence="8" type="ORF">AUK42_05210</name>
    <name evidence="11" type="ORF">CO097_07530</name>
    <name evidence="10" type="ORF">COZ07_09065</name>
    <name evidence="9" type="ORF">COZ58_03035</name>
</gene>
<feature type="domain" description="HD" evidence="7">
    <location>
        <begin position="20"/>
        <end position="135"/>
    </location>
</feature>
<reference evidence="13 14" key="2">
    <citation type="submission" date="2017-09" db="EMBL/GenBank/DDBJ databases">
        <title>Depth-based differentiation of microbial function through sediment-hosted aquifers and enrichment of novel symbionts in the deep terrestrial subsurface.</title>
        <authorList>
            <person name="Probst A.J."/>
            <person name="Ladd B."/>
            <person name="Jarett J.K."/>
            <person name="Geller-Mcgrath D.E."/>
            <person name="Sieber C.M."/>
            <person name="Emerson J.B."/>
            <person name="Anantharaman K."/>
            <person name="Thomas B.C."/>
            <person name="Malmstrom R."/>
            <person name="Stieglmeier M."/>
            <person name="Klingl A."/>
            <person name="Woyke T."/>
            <person name="Ryan C.M."/>
            <person name="Banfield J.F."/>
        </authorList>
    </citation>
    <scope>NUCLEOTIDE SEQUENCE [LARGE SCALE GENOMIC DNA]</scope>
    <source>
        <strain evidence="10">CG_4_10_14_3_um_filter_34_13</strain>
        <strain evidence="11">CG_4_9_14_3_um_filter_33_16</strain>
    </source>
</reference>
<proteinExistence type="predicted"/>
<evidence type="ECO:0000313" key="13">
    <source>
        <dbReference type="Proteomes" id="UP000228560"/>
    </source>
</evidence>
<dbReference type="EMBL" id="MNYY01000100">
    <property type="protein sequence ID" value="OIP69522.1"/>
    <property type="molecule type" value="Genomic_DNA"/>
</dbReference>
<dbReference type="InterPro" id="IPR051094">
    <property type="entry name" value="Diverse_Catalytic_Enzymes"/>
</dbReference>
<dbReference type="Proteomes" id="UP000182763">
    <property type="component" value="Unassembled WGS sequence"/>
</dbReference>
<dbReference type="Proteomes" id="UP000231493">
    <property type="component" value="Unassembled WGS sequence"/>
</dbReference>
<dbReference type="EMBL" id="PFTV01000190">
    <property type="protein sequence ID" value="PJB55649.1"/>
    <property type="molecule type" value="Genomic_DNA"/>
</dbReference>
<evidence type="ECO:0000313" key="14">
    <source>
        <dbReference type="Proteomes" id="UP000230646"/>
    </source>
</evidence>
<keyword evidence="2" id="KW-0479">Metal-binding</keyword>
<dbReference type="CDD" id="cd00077">
    <property type="entry name" value="HDc"/>
    <property type="match status" value="1"/>
</dbReference>
<evidence type="ECO:0000259" key="7">
    <source>
        <dbReference type="PROSITE" id="PS51831"/>
    </source>
</evidence>
<evidence type="ECO:0000256" key="5">
    <source>
        <dbReference type="ARBA" id="ARBA00023004"/>
    </source>
</evidence>
<accession>A0A2M7K969</accession>
<dbReference type="InterPro" id="IPR006674">
    <property type="entry name" value="HD_domain"/>
</dbReference>
<dbReference type="EMBL" id="PFIP01000052">
    <property type="protein sequence ID" value="PIX34687.1"/>
    <property type="molecule type" value="Genomic_DNA"/>
</dbReference>
<protein>
    <recommendedName>
        <fullName evidence="1">bis(5'-nucleosyl)-tetraphosphatase (symmetrical)</fullName>
        <ecNumber evidence="1">3.6.1.41</ecNumber>
    </recommendedName>
</protein>
<comment type="caution">
    <text evidence="8">The sequence shown here is derived from an EMBL/GenBank/DDBJ whole genome shotgun (WGS) entry which is preliminary data.</text>
</comment>
<evidence type="ECO:0000313" key="12">
    <source>
        <dbReference type="Proteomes" id="UP000182763"/>
    </source>
</evidence>
<dbReference type="PANTHER" id="PTHR35795:SF1">
    <property type="entry name" value="BIS(5'-NUCLEOSYL)-TETRAPHOSPHATASE, SYMMETRICAL"/>
    <property type="match status" value="1"/>
</dbReference>
<dbReference type="GO" id="GO:0046872">
    <property type="term" value="F:metal ion binding"/>
    <property type="evidence" value="ECO:0007669"/>
    <property type="project" value="UniProtKB-KW"/>
</dbReference>
<name>A0A1J5GIV2_9BACT</name>
<evidence type="ECO:0000256" key="4">
    <source>
        <dbReference type="ARBA" id="ARBA00022801"/>
    </source>
</evidence>
<accession>A0A1J5GIV2</accession>
<dbReference type="EMBL" id="PFKO01000334">
    <property type="protein sequence ID" value="PIY31499.1"/>
    <property type="molecule type" value="Genomic_DNA"/>
</dbReference>
<dbReference type="Proteomes" id="UP000230646">
    <property type="component" value="Unassembled WGS sequence"/>
</dbReference>
<dbReference type="InterPro" id="IPR005249">
    <property type="entry name" value="YqeK"/>
</dbReference>
<keyword evidence="5" id="KW-0408">Iron</keyword>
<dbReference type="NCBIfam" id="TIGR00277">
    <property type="entry name" value="HDIG"/>
    <property type="match status" value="1"/>
</dbReference>
<dbReference type="SUPFAM" id="SSF109604">
    <property type="entry name" value="HD-domain/PDEase-like"/>
    <property type="match status" value="1"/>
</dbReference>
<evidence type="ECO:0000256" key="1">
    <source>
        <dbReference type="ARBA" id="ARBA00012506"/>
    </source>
</evidence>
<evidence type="ECO:0000256" key="3">
    <source>
        <dbReference type="ARBA" id="ARBA00022741"/>
    </source>
</evidence>
<comment type="catalytic activity">
    <reaction evidence="6">
        <text>P(1),P(4)-bis(5'-adenosyl) tetraphosphate + H2O = 2 ADP + 2 H(+)</text>
        <dbReference type="Rhea" id="RHEA:24252"/>
        <dbReference type="ChEBI" id="CHEBI:15377"/>
        <dbReference type="ChEBI" id="CHEBI:15378"/>
        <dbReference type="ChEBI" id="CHEBI:58141"/>
        <dbReference type="ChEBI" id="CHEBI:456216"/>
        <dbReference type="EC" id="3.6.1.41"/>
    </reaction>
</comment>
<accession>A0A2M8C9B4</accession>
<evidence type="ECO:0000313" key="8">
    <source>
        <dbReference type="EMBL" id="OIP69522.1"/>
    </source>
</evidence>
<evidence type="ECO:0000313" key="10">
    <source>
        <dbReference type="EMBL" id="PIY31499.1"/>
    </source>
</evidence>
<dbReference type="Gene3D" id="1.10.3210.10">
    <property type="entry name" value="Hypothetical protein af1432"/>
    <property type="match status" value="1"/>
</dbReference>
<keyword evidence="3" id="KW-0547">Nucleotide-binding</keyword>
<dbReference type="SMART" id="SM00471">
    <property type="entry name" value="HDc"/>
    <property type="match status" value="1"/>
</dbReference>
<evidence type="ECO:0000256" key="6">
    <source>
        <dbReference type="ARBA" id="ARBA00049417"/>
    </source>
</evidence>
<dbReference type="Pfam" id="PF01966">
    <property type="entry name" value="HD"/>
    <property type="match status" value="1"/>
</dbReference>
<dbReference type="PROSITE" id="PS51831">
    <property type="entry name" value="HD"/>
    <property type="match status" value="1"/>
</dbReference>
<dbReference type="STRING" id="1805029.AUK42_05210"/>
<sequence length="192" mass="21943">MRMNINSIKSRLREMLSKERLEHSINVSEVARDLALNFGCNVTKAEIAGLLHDCAKDLDYKTLQAMIKEYNIKTDKLIYKIPKLLHPLVGAAIAEKEFNIQDSTILKAIRIHSTGAVNMSILDKVIYLSDKIEPLRNMEGVEEVRKIVWEDLDRAMLMVLDKELLYLISEGLLIHPVSIKARNNILNKVVYT</sequence>
<dbReference type="NCBIfam" id="TIGR00488">
    <property type="entry name" value="bis(5'-nucleosyl)-tetraphosphatase (symmetrical) YqeK"/>
    <property type="match status" value="1"/>
</dbReference>
<dbReference type="Proteomes" id="UP000228560">
    <property type="component" value="Unassembled WGS sequence"/>
</dbReference>
<reference evidence="9" key="3">
    <citation type="submission" date="2017-09" db="EMBL/GenBank/DDBJ databases">
        <title>Depth-based differentiation of microbial function through sediment-hosted aquifers and enrichment of novel symbionts in the deep terrestrial subsurface.</title>
        <authorList>
            <person name="Probst A.J."/>
            <person name="Ladd B."/>
            <person name="Jarett J.K."/>
            <person name="Geller-Mcgrath D.E."/>
            <person name="Sieber C.M.K."/>
            <person name="Emerson J.B."/>
            <person name="Anantharaman K."/>
            <person name="Thomas B.C."/>
            <person name="Malmstrom R."/>
            <person name="Stieglmeier M."/>
            <person name="Klingl A."/>
            <person name="Woyke T."/>
            <person name="Ryan C.M."/>
            <person name="Banfield J.F."/>
        </authorList>
    </citation>
    <scope>NUCLEOTIDE SEQUENCE</scope>
    <source>
        <strain evidence="9">CG_4_8_14_3_um_filter_34_18</strain>
    </source>
</reference>
<dbReference type="EC" id="3.6.1.41" evidence="1"/>
<dbReference type="PANTHER" id="PTHR35795">
    <property type="entry name" value="SLR1885 PROTEIN"/>
    <property type="match status" value="1"/>
</dbReference>
<evidence type="ECO:0000313" key="11">
    <source>
        <dbReference type="EMBL" id="PJB55649.1"/>
    </source>
</evidence>
<dbReference type="GO" id="GO:0008803">
    <property type="term" value="F:bis(5'-nucleosyl)-tetraphosphatase (symmetrical) activity"/>
    <property type="evidence" value="ECO:0007669"/>
    <property type="project" value="UniProtKB-EC"/>
</dbReference>
<accession>A0A2M7PLL7</accession>
<dbReference type="InterPro" id="IPR006675">
    <property type="entry name" value="HDIG_dom"/>
</dbReference>
<dbReference type="GO" id="GO:0000166">
    <property type="term" value="F:nucleotide binding"/>
    <property type="evidence" value="ECO:0007669"/>
    <property type="project" value="UniProtKB-KW"/>
</dbReference>
<keyword evidence="4 10" id="KW-0378">Hydrolase</keyword>
<evidence type="ECO:0000313" key="9">
    <source>
        <dbReference type="EMBL" id="PIX34687.1"/>
    </source>
</evidence>
<dbReference type="InterPro" id="IPR003607">
    <property type="entry name" value="HD/PDEase_dom"/>
</dbReference>
<evidence type="ECO:0000256" key="2">
    <source>
        <dbReference type="ARBA" id="ARBA00022723"/>
    </source>
</evidence>
<reference evidence="8 12" key="1">
    <citation type="journal article" date="2016" name="Environ. Microbiol.">
        <title>Genomic resolution of a cold subsurface aquifer community provides metabolic insights for novel microbes adapted to high CO concentrations.</title>
        <authorList>
            <person name="Probst A.J."/>
            <person name="Castelle C.J."/>
            <person name="Singh A."/>
            <person name="Brown C.T."/>
            <person name="Anantharaman K."/>
            <person name="Sharon I."/>
            <person name="Hug L.A."/>
            <person name="Burstein D."/>
            <person name="Emerson J.B."/>
            <person name="Thomas B.C."/>
            <person name="Banfield J.F."/>
        </authorList>
    </citation>
    <scope>NUCLEOTIDE SEQUENCE [LARGE SCALE GENOMIC DNA]</scope>
    <source>
        <strain evidence="8">CG2_30_33_13</strain>
    </source>
</reference>